<evidence type="ECO:0000313" key="3">
    <source>
        <dbReference type="EMBL" id="JAI67296.1"/>
    </source>
</evidence>
<dbReference type="EMBL" id="GDRN01037482">
    <property type="protein sequence ID" value="JAI67296.1"/>
    <property type="molecule type" value="Transcribed_RNA"/>
</dbReference>
<evidence type="ECO:0000256" key="1">
    <source>
        <dbReference type="SAM" id="Phobius"/>
    </source>
</evidence>
<proteinExistence type="predicted"/>
<dbReference type="SMART" id="SM00463">
    <property type="entry name" value="SMR"/>
    <property type="match status" value="1"/>
</dbReference>
<keyword evidence="1" id="KW-1133">Transmembrane helix</keyword>
<dbReference type="PROSITE" id="PS50828">
    <property type="entry name" value="SMR"/>
    <property type="match status" value="1"/>
</dbReference>
<dbReference type="GO" id="GO:0004519">
    <property type="term" value="F:endonuclease activity"/>
    <property type="evidence" value="ECO:0007669"/>
    <property type="project" value="TreeGrafter"/>
</dbReference>
<protein>
    <recommendedName>
        <fullName evidence="2">Smr domain-containing protein</fullName>
    </recommendedName>
</protein>
<dbReference type="GO" id="GO:0005634">
    <property type="term" value="C:nucleus"/>
    <property type="evidence" value="ECO:0007669"/>
    <property type="project" value="TreeGrafter"/>
</dbReference>
<name>A0A0N7ZDH9_SCYOL</name>
<feature type="transmembrane region" description="Helical" evidence="1">
    <location>
        <begin position="12"/>
        <end position="28"/>
    </location>
</feature>
<dbReference type="InterPro" id="IPR052772">
    <property type="entry name" value="Endo/PolyKinase_Domain-Protein"/>
</dbReference>
<dbReference type="InterPro" id="IPR036063">
    <property type="entry name" value="Smr_dom_sf"/>
</dbReference>
<dbReference type="Gene3D" id="3.30.1370.110">
    <property type="match status" value="1"/>
</dbReference>
<dbReference type="InterPro" id="IPR002625">
    <property type="entry name" value="Smr_dom"/>
</dbReference>
<accession>A0A0N7ZDH9</accession>
<sequence length="145" mass="17157">MCAPKHHEDNMDGLLVFVILVILLILFFREENERHRPQPPARHPQRERRRPPLFDFDDIEEENVLRMEYGVPTLDLHEMSVREAIQKTETFLQQSRGRYRKVRIITGRGQHSFDGVPRIREAVEELLNGRTYRRVARGGCLEVTL</sequence>
<dbReference type="PANTHER" id="PTHR46535">
    <property type="entry name" value="NEDD4-BINDING PROTEIN 2"/>
    <property type="match status" value="1"/>
</dbReference>
<dbReference type="SUPFAM" id="SSF160443">
    <property type="entry name" value="SMR domain-like"/>
    <property type="match status" value="1"/>
</dbReference>
<keyword evidence="1" id="KW-0472">Membrane</keyword>
<reference evidence="3" key="1">
    <citation type="submission" date="2015-09" db="EMBL/GenBank/DDBJ databases">
        <title>Scylla olivacea transcriptome.</title>
        <authorList>
            <person name="Ikhwanuddin M."/>
        </authorList>
    </citation>
    <scope>NUCLEOTIDE SEQUENCE</scope>
</reference>
<dbReference type="AlphaFoldDB" id="A0A0N7ZDH9"/>
<keyword evidence="1" id="KW-0812">Transmembrane</keyword>
<dbReference type="Pfam" id="PF01713">
    <property type="entry name" value="Smr"/>
    <property type="match status" value="1"/>
</dbReference>
<evidence type="ECO:0000259" key="2">
    <source>
        <dbReference type="PROSITE" id="PS50828"/>
    </source>
</evidence>
<feature type="domain" description="Smr" evidence="2">
    <location>
        <begin position="74"/>
        <end position="145"/>
    </location>
</feature>
<organism evidence="3">
    <name type="scientific">Scylla olivacea</name>
    <name type="common">Orange mud crab</name>
    <name type="synonym">Cancer olivacea</name>
    <dbReference type="NCBI Taxonomy" id="85551"/>
    <lineage>
        <taxon>Eukaryota</taxon>
        <taxon>Metazoa</taxon>
        <taxon>Ecdysozoa</taxon>
        <taxon>Arthropoda</taxon>
        <taxon>Crustacea</taxon>
        <taxon>Multicrustacea</taxon>
        <taxon>Malacostraca</taxon>
        <taxon>Eumalacostraca</taxon>
        <taxon>Eucarida</taxon>
        <taxon>Decapoda</taxon>
        <taxon>Pleocyemata</taxon>
        <taxon>Brachyura</taxon>
        <taxon>Eubrachyura</taxon>
        <taxon>Portunoidea</taxon>
        <taxon>Portunidae</taxon>
        <taxon>Portuninae</taxon>
        <taxon>Scylla</taxon>
    </lineage>
</organism>
<dbReference type="PANTHER" id="PTHR46535:SF1">
    <property type="entry name" value="NEDD4-BINDING PROTEIN 2"/>
    <property type="match status" value="1"/>
</dbReference>